<name>A0A1M5BF70_9BURK</name>
<evidence type="ECO:0000313" key="2">
    <source>
        <dbReference type="Proteomes" id="UP000184327"/>
    </source>
</evidence>
<dbReference type="RefSeq" id="WP_073356453.1">
    <property type="nucleotide sequence ID" value="NZ_FQUZ01000021.1"/>
</dbReference>
<organism evidence="1 2">
    <name type="scientific">Lampropedia hyalina DSM 16112</name>
    <dbReference type="NCBI Taxonomy" id="1122156"/>
    <lineage>
        <taxon>Bacteria</taxon>
        <taxon>Pseudomonadati</taxon>
        <taxon>Pseudomonadota</taxon>
        <taxon>Betaproteobacteria</taxon>
        <taxon>Burkholderiales</taxon>
        <taxon>Comamonadaceae</taxon>
        <taxon>Lampropedia</taxon>
    </lineage>
</organism>
<protein>
    <submittedName>
        <fullName evidence="1">Uncharacterized protein</fullName>
    </submittedName>
</protein>
<sequence>MEGTQEAFEFQLYLGYNQSDEEQGVNLKLLDFPGKWMSPTSLANDQGGDWARCVRFIQQSTVLLVIIDASLIMEAMISKQKKAVPGILNVAEVEDVVRAWAKTRSQHTDEPGLLILCPVKCESYFADNGGSTDRSDELFRAVTSIYHPLPDIIEEENAGHTDILYMPVDTIGCVEFVEAEWREDRQVDGGYTFSPSFKVRGDGKLSVKGADGLLISISHQIVSFKEKVLHRSAEEKSIEAQYSARQAAENKTLLEDIGTWLFDYETSDEKYARFKKNDAEATMQKARNIGQVLQLLTKKKPGSRMRVIHSGKKPS</sequence>
<dbReference type="AlphaFoldDB" id="A0A1M5BF70"/>
<keyword evidence="2" id="KW-1185">Reference proteome</keyword>
<evidence type="ECO:0000313" key="1">
    <source>
        <dbReference type="EMBL" id="SHF41090.1"/>
    </source>
</evidence>
<gene>
    <name evidence="1" type="ORF">SAMN02745117_01898</name>
</gene>
<dbReference type="EMBL" id="FQUZ01000021">
    <property type="protein sequence ID" value="SHF41090.1"/>
    <property type="molecule type" value="Genomic_DNA"/>
</dbReference>
<reference evidence="1 2" key="1">
    <citation type="submission" date="2016-11" db="EMBL/GenBank/DDBJ databases">
        <authorList>
            <person name="Jaros S."/>
            <person name="Januszkiewicz K."/>
            <person name="Wedrychowicz H."/>
        </authorList>
    </citation>
    <scope>NUCLEOTIDE SEQUENCE [LARGE SCALE GENOMIC DNA]</scope>
    <source>
        <strain evidence="1 2">DSM 16112</strain>
    </source>
</reference>
<dbReference type="Proteomes" id="UP000184327">
    <property type="component" value="Unassembled WGS sequence"/>
</dbReference>
<accession>A0A1M5BF70</accession>
<dbReference type="STRING" id="1122156.SAMN02745117_01898"/>
<proteinExistence type="predicted"/>
<dbReference type="OrthoDB" id="9255714at2"/>